<dbReference type="InterPro" id="IPR027443">
    <property type="entry name" value="IPNS-like_sf"/>
</dbReference>
<keyword evidence="2" id="KW-1185">Reference proteome</keyword>
<sequence length="182" mass="20689">MAKLSVIDFSKEDCLKPGISSWLSIYNDVCRALEELGCFEAIMPNDVYSELQNNIFAAVKDLFDAPSELKPKNRYEGNPYCGHFTYNIVMKFAKYKEPKMVKIDEGPVGHTDKSFSTILHQNLKGLKVNTRGDEFEVKTEYDPAIIESTPREMMNQDSIGLFAMKVGETNTLEELVDEDIKQ</sequence>
<dbReference type="Proteomes" id="UP000290289">
    <property type="component" value="Chromosome 6"/>
</dbReference>
<gene>
    <name evidence="1" type="ORF">DVH24_008038</name>
</gene>
<organism evidence="1 2">
    <name type="scientific">Malus domestica</name>
    <name type="common">Apple</name>
    <name type="synonym">Pyrus malus</name>
    <dbReference type="NCBI Taxonomy" id="3750"/>
    <lineage>
        <taxon>Eukaryota</taxon>
        <taxon>Viridiplantae</taxon>
        <taxon>Streptophyta</taxon>
        <taxon>Embryophyta</taxon>
        <taxon>Tracheophyta</taxon>
        <taxon>Spermatophyta</taxon>
        <taxon>Magnoliopsida</taxon>
        <taxon>eudicotyledons</taxon>
        <taxon>Gunneridae</taxon>
        <taxon>Pentapetalae</taxon>
        <taxon>rosids</taxon>
        <taxon>fabids</taxon>
        <taxon>Rosales</taxon>
        <taxon>Rosaceae</taxon>
        <taxon>Amygdaloideae</taxon>
        <taxon>Maleae</taxon>
        <taxon>Malus</taxon>
    </lineage>
</organism>
<reference evidence="1 2" key="1">
    <citation type="submission" date="2018-10" db="EMBL/GenBank/DDBJ databases">
        <title>A high-quality apple genome assembly.</title>
        <authorList>
            <person name="Hu J."/>
        </authorList>
    </citation>
    <scope>NUCLEOTIDE SEQUENCE [LARGE SCALE GENOMIC DNA]</scope>
    <source>
        <strain evidence="2">cv. HFTH1</strain>
        <tissue evidence="1">Young leaf</tissue>
    </source>
</reference>
<evidence type="ECO:0000313" key="2">
    <source>
        <dbReference type="Proteomes" id="UP000290289"/>
    </source>
</evidence>
<dbReference type="EMBL" id="RDQH01000332">
    <property type="protein sequence ID" value="RXH95538.1"/>
    <property type="molecule type" value="Genomic_DNA"/>
</dbReference>
<protein>
    <recommendedName>
        <fullName evidence="3">Non-haem dioxygenase N-terminal domain-containing protein</fullName>
    </recommendedName>
</protein>
<dbReference type="AlphaFoldDB" id="A0A498JII4"/>
<dbReference type="InterPro" id="IPR050231">
    <property type="entry name" value="Iron_ascorbate_oxido_reductase"/>
</dbReference>
<dbReference type="PANTHER" id="PTHR47990">
    <property type="entry name" value="2-OXOGLUTARATE (2OG) AND FE(II)-DEPENDENT OXYGENASE SUPERFAMILY PROTEIN-RELATED"/>
    <property type="match status" value="1"/>
</dbReference>
<proteinExistence type="predicted"/>
<accession>A0A498JII4</accession>
<dbReference type="Gene3D" id="2.60.120.330">
    <property type="entry name" value="B-lactam Antibiotic, Isopenicillin N Synthase, Chain"/>
    <property type="match status" value="1"/>
</dbReference>
<evidence type="ECO:0008006" key="3">
    <source>
        <dbReference type="Google" id="ProtNLM"/>
    </source>
</evidence>
<comment type="caution">
    <text evidence="1">The sequence shown here is derived from an EMBL/GenBank/DDBJ whole genome shotgun (WGS) entry which is preliminary data.</text>
</comment>
<evidence type="ECO:0000313" key="1">
    <source>
        <dbReference type="EMBL" id="RXH95538.1"/>
    </source>
</evidence>
<dbReference type="SUPFAM" id="SSF51197">
    <property type="entry name" value="Clavaminate synthase-like"/>
    <property type="match status" value="1"/>
</dbReference>
<name>A0A498JII4_MALDO</name>